<dbReference type="GO" id="GO:0000976">
    <property type="term" value="F:transcription cis-regulatory region binding"/>
    <property type="evidence" value="ECO:0007669"/>
    <property type="project" value="TreeGrafter"/>
</dbReference>
<dbReference type="Pfam" id="PF00532">
    <property type="entry name" value="Peripla_BP_1"/>
    <property type="match status" value="1"/>
</dbReference>
<proteinExistence type="predicted"/>
<gene>
    <name evidence="6" type="ORF">CLV88_102203</name>
</gene>
<dbReference type="InterPro" id="IPR001761">
    <property type="entry name" value="Peripla_BP/Lac1_sug-bd_dom"/>
</dbReference>
<feature type="domain" description="HTH lacI-type" evidence="5">
    <location>
        <begin position="4"/>
        <end position="58"/>
    </location>
</feature>
<dbReference type="PANTHER" id="PTHR30146">
    <property type="entry name" value="LACI-RELATED TRANSCRIPTIONAL REPRESSOR"/>
    <property type="match status" value="1"/>
</dbReference>
<dbReference type="EMBL" id="PYGJ01000002">
    <property type="protein sequence ID" value="PSL21083.1"/>
    <property type="molecule type" value="Genomic_DNA"/>
</dbReference>
<keyword evidence="4" id="KW-0804">Transcription</keyword>
<reference evidence="6 7" key="1">
    <citation type="submission" date="2018-03" db="EMBL/GenBank/DDBJ databases">
        <title>Genomic Encyclopedia of Archaeal and Bacterial Type Strains, Phase II (KMG-II): from individual species to whole genera.</title>
        <authorList>
            <person name="Goeker M."/>
        </authorList>
    </citation>
    <scope>NUCLEOTIDE SEQUENCE [LARGE SCALE GENOMIC DNA]</scope>
    <source>
        <strain evidence="6 7">DSM 100673</strain>
    </source>
</reference>
<organism evidence="6 7">
    <name type="scientific">Shimia abyssi</name>
    <dbReference type="NCBI Taxonomy" id="1662395"/>
    <lineage>
        <taxon>Bacteria</taxon>
        <taxon>Pseudomonadati</taxon>
        <taxon>Pseudomonadota</taxon>
        <taxon>Alphaproteobacteria</taxon>
        <taxon>Rhodobacterales</taxon>
        <taxon>Roseobacteraceae</taxon>
    </lineage>
</organism>
<evidence type="ECO:0000313" key="6">
    <source>
        <dbReference type="EMBL" id="PSL21083.1"/>
    </source>
</evidence>
<dbReference type="Gene3D" id="1.10.260.40">
    <property type="entry name" value="lambda repressor-like DNA-binding domains"/>
    <property type="match status" value="1"/>
</dbReference>
<evidence type="ECO:0000259" key="5">
    <source>
        <dbReference type="PROSITE" id="PS50932"/>
    </source>
</evidence>
<evidence type="ECO:0000256" key="3">
    <source>
        <dbReference type="ARBA" id="ARBA00023125"/>
    </source>
</evidence>
<dbReference type="Pfam" id="PF00356">
    <property type="entry name" value="LacI"/>
    <property type="match status" value="1"/>
</dbReference>
<dbReference type="CDD" id="cd01392">
    <property type="entry name" value="HTH_LacI"/>
    <property type="match status" value="1"/>
</dbReference>
<dbReference type="SMART" id="SM00354">
    <property type="entry name" value="HTH_LACI"/>
    <property type="match status" value="1"/>
</dbReference>
<protein>
    <submittedName>
        <fullName evidence="6">LacI family transcriptional regulator</fullName>
    </submittedName>
</protein>
<name>A0A2P8FH74_9RHOB</name>
<keyword evidence="1" id="KW-0678">Repressor</keyword>
<dbReference type="AlphaFoldDB" id="A0A2P8FH74"/>
<dbReference type="GO" id="GO:0003700">
    <property type="term" value="F:DNA-binding transcription factor activity"/>
    <property type="evidence" value="ECO:0007669"/>
    <property type="project" value="TreeGrafter"/>
</dbReference>
<comment type="caution">
    <text evidence="6">The sequence shown here is derived from an EMBL/GenBank/DDBJ whole genome shotgun (WGS) entry which is preliminary data.</text>
</comment>
<dbReference type="InterPro" id="IPR010982">
    <property type="entry name" value="Lambda_DNA-bd_dom_sf"/>
</dbReference>
<dbReference type="PROSITE" id="PS50932">
    <property type="entry name" value="HTH_LACI_2"/>
    <property type="match status" value="1"/>
</dbReference>
<dbReference type="Proteomes" id="UP000240418">
    <property type="component" value="Unassembled WGS sequence"/>
</dbReference>
<evidence type="ECO:0000313" key="7">
    <source>
        <dbReference type="Proteomes" id="UP000240418"/>
    </source>
</evidence>
<evidence type="ECO:0000256" key="1">
    <source>
        <dbReference type="ARBA" id="ARBA00022491"/>
    </source>
</evidence>
<dbReference type="Gene3D" id="3.40.50.2300">
    <property type="match status" value="2"/>
</dbReference>
<evidence type="ECO:0000256" key="4">
    <source>
        <dbReference type="ARBA" id="ARBA00023163"/>
    </source>
</evidence>
<dbReference type="SUPFAM" id="SSF47413">
    <property type="entry name" value="lambda repressor-like DNA-binding domains"/>
    <property type="match status" value="1"/>
</dbReference>
<keyword evidence="2" id="KW-0805">Transcription regulation</keyword>
<keyword evidence="7" id="KW-1185">Reference proteome</keyword>
<keyword evidence="3" id="KW-0238">DNA-binding</keyword>
<dbReference type="RefSeq" id="WP_106607283.1">
    <property type="nucleotide sequence ID" value="NZ_PYGJ01000002.1"/>
</dbReference>
<dbReference type="OrthoDB" id="7811243at2"/>
<evidence type="ECO:0000256" key="2">
    <source>
        <dbReference type="ARBA" id="ARBA00023015"/>
    </source>
</evidence>
<accession>A0A2P8FH74</accession>
<dbReference type="SUPFAM" id="SSF53822">
    <property type="entry name" value="Periplasmic binding protein-like I"/>
    <property type="match status" value="1"/>
</dbReference>
<dbReference type="InterPro" id="IPR000843">
    <property type="entry name" value="HTH_LacI"/>
</dbReference>
<dbReference type="InterPro" id="IPR028082">
    <property type="entry name" value="Peripla_BP_I"/>
</dbReference>
<sequence>MQKPTLSQIAKQLGLSTATVSLAMKENSRISDQTRARVKEALRESGYVYQRSAAGLRKSKTDTVGIVLNNVSDPSFSEILGAIEGELAKVGKTVFLCNTDEKVERQSEFIRKMSEYNADGIVLVPAIGTQATDLEEMKKFSPPIVCVSREISGYPIDSVVADETLAGYTAAKHLLNLGHRRIAAVGGTVNISPFNRRMKGIRQAFDEAGQEFDRALVFECRPVRAQGYEAAARILDVEDPPTAAIGYNAIVTLGLKAGLQRLGKKIGEDFSLIANEGIDELQHTNPPLSTTSIDLQEMGRVVIQHLLSRISDPTAPTKLTLVPTELILTDSVSSHR</sequence>
<dbReference type="PANTHER" id="PTHR30146:SF148">
    <property type="entry name" value="HTH-TYPE TRANSCRIPTIONAL REPRESSOR PURR-RELATED"/>
    <property type="match status" value="1"/>
</dbReference>